<dbReference type="InterPro" id="IPR000571">
    <property type="entry name" value="Znf_CCCH"/>
</dbReference>
<dbReference type="GO" id="GO:0008270">
    <property type="term" value="F:zinc ion binding"/>
    <property type="evidence" value="ECO:0007669"/>
    <property type="project" value="UniProtKB-KW"/>
</dbReference>
<gene>
    <name evidence="7" type="ORF">G6O67_003581</name>
</gene>
<feature type="compositionally biased region" description="Basic and acidic residues" evidence="5">
    <location>
        <begin position="561"/>
        <end position="572"/>
    </location>
</feature>
<evidence type="ECO:0000256" key="5">
    <source>
        <dbReference type="SAM" id="MobiDB-lite"/>
    </source>
</evidence>
<dbReference type="OrthoDB" id="411372at2759"/>
<feature type="region of interest" description="Disordered" evidence="5">
    <location>
        <begin position="265"/>
        <end position="291"/>
    </location>
</feature>
<evidence type="ECO:0000256" key="3">
    <source>
        <dbReference type="ARBA" id="ARBA00022833"/>
    </source>
</evidence>
<dbReference type="Pfam" id="PF00642">
    <property type="entry name" value="zf-CCCH"/>
    <property type="match status" value="2"/>
</dbReference>
<dbReference type="PANTHER" id="PTHR11224">
    <property type="entry name" value="MAKORIN-RELATED"/>
    <property type="match status" value="1"/>
</dbReference>
<dbReference type="PANTHER" id="PTHR11224:SF10">
    <property type="entry name" value="IP09428P-RELATED"/>
    <property type="match status" value="1"/>
</dbReference>
<dbReference type="EMBL" id="JAAVMX010000004">
    <property type="protein sequence ID" value="KAF4509405.1"/>
    <property type="molecule type" value="Genomic_DNA"/>
</dbReference>
<proteinExistence type="predicted"/>
<dbReference type="SUPFAM" id="SSF90229">
    <property type="entry name" value="CCCH zinc finger"/>
    <property type="match status" value="1"/>
</dbReference>
<dbReference type="GO" id="GO:0000209">
    <property type="term" value="P:protein polyubiquitination"/>
    <property type="evidence" value="ECO:0007669"/>
    <property type="project" value="InterPro"/>
</dbReference>
<organism evidence="7 8">
    <name type="scientific">Ophiocordyceps sinensis</name>
    <dbReference type="NCBI Taxonomy" id="72228"/>
    <lineage>
        <taxon>Eukaryota</taxon>
        <taxon>Fungi</taxon>
        <taxon>Dikarya</taxon>
        <taxon>Ascomycota</taxon>
        <taxon>Pezizomycotina</taxon>
        <taxon>Sordariomycetes</taxon>
        <taxon>Hypocreomycetidae</taxon>
        <taxon>Hypocreales</taxon>
        <taxon>Ophiocordycipitaceae</taxon>
        <taxon>Ophiocordyceps</taxon>
    </lineage>
</organism>
<reference evidence="7 8" key="1">
    <citation type="journal article" date="2020" name="Genome Biol. Evol.">
        <title>A new high-quality draft genome assembly of the Chinese cordyceps Ophiocordyceps sinensis.</title>
        <authorList>
            <person name="Shu R."/>
            <person name="Zhang J."/>
            <person name="Meng Q."/>
            <person name="Zhang H."/>
            <person name="Zhou G."/>
            <person name="Li M."/>
            <person name="Wu P."/>
            <person name="Zhao Y."/>
            <person name="Chen C."/>
            <person name="Qin Q."/>
        </authorList>
    </citation>
    <scope>NUCLEOTIDE SEQUENCE [LARGE SCALE GENOMIC DNA]</scope>
    <source>
        <strain evidence="7 8">IOZ07</strain>
    </source>
</reference>
<feature type="compositionally biased region" description="Basic and acidic residues" evidence="5">
    <location>
        <begin position="389"/>
        <end position="398"/>
    </location>
</feature>
<sequence>MPEFRHMRSGSLSIPTAAAGPGAAQMMARSPPNTSHVPCKFFRQGACQAGNACPFSHDIGASAETVCKYFAKGNCKFGPKCANVHVLPDGRRINYGKNGVTIGTSLLNLASRSSPGSASPTSASATAYSHGASASALTSSLYQYPSAYSPDDRQLAQHHALDSAIPAIDMPYSHSTYNSPRDDDAARLGFGRSPVNGKGLSVLDAPLPSSFDSNGISNAARFPSAPWPSSVPSRFNLDSPTLSPSSARESPRTSETLKLLHTSAFGSSEHLATPTASSPPNSQPVNGDEYFGKRTMHSSRYAKPKMLSASLPKTASVDRDWEAGFAFGDEGDNVPENYVPENLQDLLTPAEKARRGSMRADNDAGVDGMTKYGSPLGSSPSRWGPLFQRQKEEEDATRAARNAGSVFGHVGSPLRKSTLAQEMGDGFKGHPSAASRPSSQRAGSESMSVLSQQLQRSRLDDGMGGSSPLLHPTTARMSGGGMGKDRAMERHVSTGSIGSSMTGRFTTPIDEEDPAFVFSMEDEDDSGSARGRKRASAGLAMGGLASYAGAAAGKGANSASKDPRDAIPVEGP</sequence>
<keyword evidence="3 4" id="KW-0862">Zinc</keyword>
<name>A0A8H4V6G5_9HYPO</name>
<evidence type="ECO:0000313" key="8">
    <source>
        <dbReference type="Proteomes" id="UP000557566"/>
    </source>
</evidence>
<dbReference type="SMART" id="SM00356">
    <property type="entry name" value="ZnF_C3H1"/>
    <property type="match status" value="2"/>
</dbReference>
<feature type="region of interest" description="Disordered" evidence="5">
    <location>
        <begin position="352"/>
        <end position="486"/>
    </location>
</feature>
<keyword evidence="2 4" id="KW-0863">Zinc-finger</keyword>
<feature type="compositionally biased region" description="Polar residues" evidence="5">
    <location>
        <begin position="445"/>
        <end position="456"/>
    </location>
</feature>
<dbReference type="AlphaFoldDB" id="A0A8H4V6G5"/>
<evidence type="ECO:0000256" key="4">
    <source>
        <dbReference type="PROSITE-ProRule" id="PRU00723"/>
    </source>
</evidence>
<dbReference type="GO" id="GO:0061630">
    <property type="term" value="F:ubiquitin protein ligase activity"/>
    <property type="evidence" value="ECO:0007669"/>
    <property type="project" value="InterPro"/>
</dbReference>
<evidence type="ECO:0000259" key="6">
    <source>
        <dbReference type="PROSITE" id="PS50103"/>
    </source>
</evidence>
<feature type="zinc finger region" description="C3H1-type" evidence="4">
    <location>
        <begin position="61"/>
        <end position="88"/>
    </location>
</feature>
<feature type="region of interest" description="Disordered" evidence="5">
    <location>
        <begin position="551"/>
        <end position="572"/>
    </location>
</feature>
<keyword evidence="1 4" id="KW-0479">Metal-binding</keyword>
<accession>A0A8H4V6G5</accession>
<evidence type="ECO:0000313" key="7">
    <source>
        <dbReference type="EMBL" id="KAF4509405.1"/>
    </source>
</evidence>
<evidence type="ECO:0000256" key="2">
    <source>
        <dbReference type="ARBA" id="ARBA00022771"/>
    </source>
</evidence>
<dbReference type="Proteomes" id="UP000557566">
    <property type="component" value="Unassembled WGS sequence"/>
</dbReference>
<protein>
    <recommendedName>
        <fullName evidence="6">C3H1-type domain-containing protein</fullName>
    </recommendedName>
</protein>
<feature type="zinc finger region" description="C3H1-type" evidence="4">
    <location>
        <begin position="33"/>
        <end position="60"/>
    </location>
</feature>
<keyword evidence="8" id="KW-1185">Reference proteome</keyword>
<feature type="compositionally biased region" description="Low complexity" evidence="5">
    <location>
        <begin position="17"/>
        <end position="28"/>
    </location>
</feature>
<evidence type="ECO:0000256" key="1">
    <source>
        <dbReference type="ARBA" id="ARBA00022723"/>
    </source>
</evidence>
<feature type="compositionally biased region" description="Polar residues" evidence="5">
    <location>
        <begin position="274"/>
        <end position="285"/>
    </location>
</feature>
<feature type="domain" description="C3H1-type" evidence="6">
    <location>
        <begin position="33"/>
        <end position="60"/>
    </location>
</feature>
<comment type="caution">
    <text evidence="7">The sequence shown here is derived from an EMBL/GenBank/DDBJ whole genome shotgun (WGS) entry which is preliminary data.</text>
</comment>
<feature type="compositionally biased region" description="Low complexity" evidence="5">
    <location>
        <begin position="431"/>
        <end position="444"/>
    </location>
</feature>
<dbReference type="InterPro" id="IPR036855">
    <property type="entry name" value="Znf_CCCH_sf"/>
</dbReference>
<feature type="region of interest" description="Disordered" evidence="5">
    <location>
        <begin position="1"/>
        <end position="31"/>
    </location>
</feature>
<dbReference type="PROSITE" id="PS50103">
    <property type="entry name" value="ZF_C3H1"/>
    <property type="match status" value="2"/>
</dbReference>
<feature type="compositionally biased region" description="Low complexity" evidence="5">
    <location>
        <begin position="551"/>
        <end position="560"/>
    </location>
</feature>
<dbReference type="InterPro" id="IPR045072">
    <property type="entry name" value="MKRN-like"/>
</dbReference>
<feature type="compositionally biased region" description="Basic and acidic residues" evidence="5">
    <location>
        <begin position="352"/>
        <end position="362"/>
    </location>
</feature>
<feature type="domain" description="C3H1-type" evidence="6">
    <location>
        <begin position="61"/>
        <end position="88"/>
    </location>
</feature>
<dbReference type="Gene3D" id="4.10.1000.10">
    <property type="entry name" value="Zinc finger, CCCH-type"/>
    <property type="match status" value="1"/>
</dbReference>